<name>A0AAD5YRD1_9AGAR</name>
<feature type="compositionally biased region" description="Polar residues" evidence="1">
    <location>
        <begin position="304"/>
        <end position="324"/>
    </location>
</feature>
<keyword evidence="2" id="KW-1133">Transmembrane helix</keyword>
<accession>A0AAD5YRD1</accession>
<proteinExistence type="predicted"/>
<feature type="region of interest" description="Disordered" evidence="1">
    <location>
        <begin position="300"/>
        <end position="329"/>
    </location>
</feature>
<reference evidence="4" key="1">
    <citation type="submission" date="2022-07" db="EMBL/GenBank/DDBJ databases">
        <title>Genome Sequence of Leucocoprinus birnbaumii.</title>
        <authorList>
            <person name="Buettner E."/>
        </authorList>
    </citation>
    <scope>NUCLEOTIDE SEQUENCE</scope>
    <source>
        <strain evidence="4">VT141</strain>
    </source>
</reference>
<evidence type="ECO:0000313" key="5">
    <source>
        <dbReference type="Proteomes" id="UP001213000"/>
    </source>
</evidence>
<feature type="transmembrane region" description="Helical" evidence="2">
    <location>
        <begin position="44"/>
        <end position="60"/>
    </location>
</feature>
<feature type="transmembrane region" description="Helical" evidence="2">
    <location>
        <begin position="164"/>
        <end position="186"/>
    </location>
</feature>
<comment type="caution">
    <text evidence="4">The sequence shown here is derived from an EMBL/GenBank/DDBJ whole genome shotgun (WGS) entry which is preliminary data.</text>
</comment>
<dbReference type="Proteomes" id="UP001213000">
    <property type="component" value="Unassembled WGS sequence"/>
</dbReference>
<feature type="transmembrane region" description="Helical" evidence="2">
    <location>
        <begin position="237"/>
        <end position="258"/>
    </location>
</feature>
<gene>
    <name evidence="4" type="ORF">NP233_g5981</name>
</gene>
<feature type="transmembrane region" description="Helical" evidence="2">
    <location>
        <begin position="122"/>
        <end position="144"/>
    </location>
</feature>
<keyword evidence="5" id="KW-1185">Reference proteome</keyword>
<keyword evidence="2" id="KW-0472">Membrane</keyword>
<dbReference type="AlphaFoldDB" id="A0AAD5YRD1"/>
<evidence type="ECO:0000313" key="4">
    <source>
        <dbReference type="EMBL" id="KAJ3568018.1"/>
    </source>
</evidence>
<dbReference type="PANTHER" id="PTHR40465:SF1">
    <property type="entry name" value="DUF6534 DOMAIN-CONTAINING PROTEIN"/>
    <property type="match status" value="1"/>
</dbReference>
<sequence length="366" mass="40884">MESIHDHDSTPLAAPFIGFIVGTVEYALHFLSYHLIQALRTLDALHFILGAILMYAFLITNSGSVATSTKNTCCELLPIWLSTGSNHWISSPGGNIGADRFYLERIYRFSKNPILNGEKFRFFIKVALTVIASAAVSIGIAFAYEVQRVTEIPRLGGNLQWLIYLGYIAIASIDFSITVMMCYVLYKNRLEIGINHISRHSNRLLSNLISYALATGLVTTLFAVLGLMLYIARPDTFLYISVMFCITRLYANSMLAMFNVRKRLSSGLVTDSLNLGESTSGVVFQHGSLPIFSSTFTRRRQDNSRSVSSNPRHLHTIRTQQDPSLSDAEKAALGDESWHSAKGSLWSGETRIQGYFPRIADRRFSL</sequence>
<keyword evidence="2" id="KW-0812">Transmembrane</keyword>
<evidence type="ECO:0000256" key="1">
    <source>
        <dbReference type="SAM" id="MobiDB-lite"/>
    </source>
</evidence>
<evidence type="ECO:0000256" key="2">
    <source>
        <dbReference type="SAM" id="Phobius"/>
    </source>
</evidence>
<organism evidence="4 5">
    <name type="scientific">Leucocoprinus birnbaumii</name>
    <dbReference type="NCBI Taxonomy" id="56174"/>
    <lineage>
        <taxon>Eukaryota</taxon>
        <taxon>Fungi</taxon>
        <taxon>Dikarya</taxon>
        <taxon>Basidiomycota</taxon>
        <taxon>Agaricomycotina</taxon>
        <taxon>Agaricomycetes</taxon>
        <taxon>Agaricomycetidae</taxon>
        <taxon>Agaricales</taxon>
        <taxon>Agaricineae</taxon>
        <taxon>Agaricaceae</taxon>
        <taxon>Leucocoprinus</taxon>
    </lineage>
</organism>
<feature type="domain" description="DUF6534" evidence="3">
    <location>
        <begin position="172"/>
        <end position="263"/>
    </location>
</feature>
<dbReference type="EMBL" id="JANIEX010000372">
    <property type="protein sequence ID" value="KAJ3568018.1"/>
    <property type="molecule type" value="Genomic_DNA"/>
</dbReference>
<dbReference type="InterPro" id="IPR045339">
    <property type="entry name" value="DUF6534"/>
</dbReference>
<dbReference type="PANTHER" id="PTHR40465">
    <property type="entry name" value="CHROMOSOME 1, WHOLE GENOME SHOTGUN SEQUENCE"/>
    <property type="match status" value="1"/>
</dbReference>
<evidence type="ECO:0000259" key="3">
    <source>
        <dbReference type="Pfam" id="PF20152"/>
    </source>
</evidence>
<protein>
    <recommendedName>
        <fullName evidence="3">DUF6534 domain-containing protein</fullName>
    </recommendedName>
</protein>
<feature type="transmembrane region" description="Helical" evidence="2">
    <location>
        <begin position="207"/>
        <end position="231"/>
    </location>
</feature>
<feature type="transmembrane region" description="Helical" evidence="2">
    <location>
        <begin position="12"/>
        <end position="32"/>
    </location>
</feature>
<dbReference type="Pfam" id="PF20152">
    <property type="entry name" value="DUF6534"/>
    <property type="match status" value="1"/>
</dbReference>